<evidence type="ECO:0000256" key="3">
    <source>
        <dbReference type="ARBA" id="ARBA00022618"/>
    </source>
</evidence>
<dbReference type="NCBIfam" id="TIGR01143">
    <property type="entry name" value="murF"/>
    <property type="match status" value="1"/>
</dbReference>
<feature type="binding site" evidence="10">
    <location>
        <begin position="103"/>
        <end position="109"/>
    </location>
    <ligand>
        <name>ATP</name>
        <dbReference type="ChEBI" id="CHEBI:30616"/>
    </ligand>
</feature>
<dbReference type="InterPro" id="IPR051046">
    <property type="entry name" value="MurCDEF_CellWall_CoF430Synth"/>
</dbReference>
<dbReference type="Gene3D" id="3.90.190.20">
    <property type="entry name" value="Mur ligase, C-terminal domain"/>
    <property type="match status" value="1"/>
</dbReference>
<organism evidence="14 15">
    <name type="scientific">Conexibacter stalactiti</name>
    <dbReference type="NCBI Taxonomy" id="1940611"/>
    <lineage>
        <taxon>Bacteria</taxon>
        <taxon>Bacillati</taxon>
        <taxon>Actinomycetota</taxon>
        <taxon>Thermoleophilia</taxon>
        <taxon>Solirubrobacterales</taxon>
        <taxon>Conexibacteraceae</taxon>
        <taxon>Conexibacter</taxon>
    </lineage>
</organism>
<dbReference type="GO" id="GO:0047480">
    <property type="term" value="F:UDP-N-acetylmuramoyl-tripeptide-D-alanyl-D-alanine ligase activity"/>
    <property type="evidence" value="ECO:0007669"/>
    <property type="project" value="UniProtKB-EC"/>
</dbReference>
<dbReference type="InterPro" id="IPR005863">
    <property type="entry name" value="UDP-N-AcMur_synth"/>
</dbReference>
<reference evidence="15" key="1">
    <citation type="submission" date="2023-07" db="EMBL/GenBank/DDBJ databases">
        <title>Conexibacter stalactiti sp. nov., isolated from stalactites in a lava cave and emended description of the genus Conexibacter.</title>
        <authorList>
            <person name="Lee S.D."/>
        </authorList>
    </citation>
    <scope>NUCLEOTIDE SEQUENCE [LARGE SCALE GENOMIC DNA]</scope>
    <source>
        <strain evidence="15">KCTC 39840</strain>
    </source>
</reference>
<keyword evidence="7 10" id="KW-0573">Peptidoglycan synthesis</keyword>
<accession>A0ABU4HSV5</accession>
<gene>
    <name evidence="10 14" type="primary">murF</name>
    <name evidence="14" type="ORF">R7226_18750</name>
</gene>
<evidence type="ECO:0000256" key="5">
    <source>
        <dbReference type="ARBA" id="ARBA00022840"/>
    </source>
</evidence>
<dbReference type="Proteomes" id="UP001284601">
    <property type="component" value="Unassembled WGS sequence"/>
</dbReference>
<name>A0ABU4HSV5_9ACTN</name>
<keyword evidence="1 10" id="KW-0963">Cytoplasm</keyword>
<evidence type="ECO:0000256" key="4">
    <source>
        <dbReference type="ARBA" id="ARBA00022741"/>
    </source>
</evidence>
<reference evidence="14 15" key="2">
    <citation type="submission" date="2023-10" db="EMBL/GenBank/DDBJ databases">
        <authorList>
            <person name="Han X.F."/>
        </authorList>
    </citation>
    <scope>NUCLEOTIDE SEQUENCE [LARGE SCALE GENOMIC DNA]</scope>
    <source>
        <strain evidence="14 15">KCTC 39840</strain>
    </source>
</reference>
<dbReference type="PANTHER" id="PTHR43024:SF1">
    <property type="entry name" value="UDP-N-ACETYLMURAMOYL-TRIPEPTIDE--D-ALANYL-D-ALANINE LIGASE"/>
    <property type="match status" value="1"/>
</dbReference>
<dbReference type="Gene3D" id="3.40.1190.10">
    <property type="entry name" value="Mur-like, catalytic domain"/>
    <property type="match status" value="1"/>
</dbReference>
<dbReference type="InterPro" id="IPR036565">
    <property type="entry name" value="Mur-like_cat_sf"/>
</dbReference>
<comment type="subcellular location">
    <subcellularLocation>
        <location evidence="10 11">Cytoplasm</location>
    </subcellularLocation>
</comment>
<keyword evidence="8 10" id="KW-0131">Cell cycle</keyword>
<dbReference type="SUPFAM" id="SSF53244">
    <property type="entry name" value="MurD-like peptide ligases, peptide-binding domain"/>
    <property type="match status" value="1"/>
</dbReference>
<keyword evidence="9 10" id="KW-0961">Cell wall biogenesis/degradation</keyword>
<evidence type="ECO:0000313" key="14">
    <source>
        <dbReference type="EMBL" id="MDW5596393.1"/>
    </source>
</evidence>
<dbReference type="Pfam" id="PF02875">
    <property type="entry name" value="Mur_ligase_C"/>
    <property type="match status" value="1"/>
</dbReference>
<comment type="pathway">
    <text evidence="10 11">Cell wall biogenesis; peptidoglycan biosynthesis.</text>
</comment>
<evidence type="ECO:0000313" key="15">
    <source>
        <dbReference type="Proteomes" id="UP001284601"/>
    </source>
</evidence>
<evidence type="ECO:0000259" key="13">
    <source>
        <dbReference type="Pfam" id="PF08245"/>
    </source>
</evidence>
<comment type="catalytic activity">
    <reaction evidence="10 11">
        <text>D-alanyl-D-alanine + UDP-N-acetyl-alpha-D-muramoyl-L-alanyl-gamma-D-glutamyl-meso-2,6-diaminopimelate + ATP = UDP-N-acetyl-alpha-D-muramoyl-L-alanyl-gamma-D-glutamyl-meso-2,6-diaminopimeloyl-D-alanyl-D-alanine + ADP + phosphate + H(+)</text>
        <dbReference type="Rhea" id="RHEA:28374"/>
        <dbReference type="ChEBI" id="CHEBI:15378"/>
        <dbReference type="ChEBI" id="CHEBI:30616"/>
        <dbReference type="ChEBI" id="CHEBI:43474"/>
        <dbReference type="ChEBI" id="CHEBI:57822"/>
        <dbReference type="ChEBI" id="CHEBI:61386"/>
        <dbReference type="ChEBI" id="CHEBI:83905"/>
        <dbReference type="ChEBI" id="CHEBI:456216"/>
        <dbReference type="EC" id="6.3.2.10"/>
    </reaction>
</comment>
<feature type="domain" description="Mur ligase central" evidence="13">
    <location>
        <begin position="101"/>
        <end position="288"/>
    </location>
</feature>
<dbReference type="Gene3D" id="3.40.1390.10">
    <property type="entry name" value="MurE/MurF, N-terminal domain"/>
    <property type="match status" value="1"/>
</dbReference>
<dbReference type="RefSeq" id="WP_318598775.1">
    <property type="nucleotide sequence ID" value="NZ_JAWSTH010000054.1"/>
</dbReference>
<evidence type="ECO:0000256" key="1">
    <source>
        <dbReference type="ARBA" id="ARBA00022490"/>
    </source>
</evidence>
<dbReference type="SUPFAM" id="SSF53623">
    <property type="entry name" value="MurD-like peptide ligases, catalytic domain"/>
    <property type="match status" value="1"/>
</dbReference>
<comment type="similarity">
    <text evidence="10">Belongs to the MurCDEF family. MurF subfamily.</text>
</comment>
<dbReference type="InterPro" id="IPR035911">
    <property type="entry name" value="MurE/MurF_N"/>
</dbReference>
<evidence type="ECO:0000259" key="12">
    <source>
        <dbReference type="Pfam" id="PF02875"/>
    </source>
</evidence>
<dbReference type="SUPFAM" id="SSF63418">
    <property type="entry name" value="MurE/MurF N-terminal domain"/>
    <property type="match status" value="1"/>
</dbReference>
<dbReference type="InterPro" id="IPR004101">
    <property type="entry name" value="Mur_ligase_C"/>
</dbReference>
<sequence>MRFSTAELAAHLGGELVGPDVSIEGASIDSRTIRPGQLYVPIVAARDGHDFILAALEAGAPAYLTAHEPVGGTAVRVRDTAAALLRLGALARARVGGAIGITGSVGKTTTKDLLAGCLASTSPIAASERSFNNELGLPLTLLSAPEAARWAVLEMGARRVGDIERLAEVARPDVGVVTRVDMAHVEYFGDLDGVARAKGELVAALPAAGLAVLNFDDPRVREMASLSACPVLGYAVGTDADVRAESVTLDRDLRARFRLSSPWGQTEVRLALHGMQQVPNALAAATVALWCGVPIETVAAALAVTQGSPWRMEVHRVPGGPVLVVDCFNAMPASAEAAVRSLAALPGERKLALLGLMAELGDQSEAEHRRIARMAEELGIELVGYETRLYGEAYVTGVDEAAAVLRTLGPGDAALVKGSRVTRLEDVVHAYRRRIENRIRAGNAPLP</sequence>
<proteinExistence type="inferred from homology"/>
<evidence type="ECO:0000256" key="2">
    <source>
        <dbReference type="ARBA" id="ARBA00022598"/>
    </source>
</evidence>
<keyword evidence="4 10" id="KW-0547">Nucleotide-binding</keyword>
<dbReference type="HAMAP" id="MF_02019">
    <property type="entry name" value="MurF"/>
    <property type="match status" value="1"/>
</dbReference>
<protein>
    <recommendedName>
        <fullName evidence="10 11">UDP-N-acetylmuramoyl-tripeptide--D-alanyl-D-alanine ligase</fullName>
        <ecNumber evidence="10 11">6.3.2.10</ecNumber>
    </recommendedName>
    <alternativeName>
        <fullName evidence="10">D-alanyl-D-alanine-adding enzyme</fullName>
    </alternativeName>
</protein>
<keyword evidence="15" id="KW-1185">Reference proteome</keyword>
<keyword evidence="2 10" id="KW-0436">Ligase</keyword>
<evidence type="ECO:0000256" key="11">
    <source>
        <dbReference type="RuleBase" id="RU004136"/>
    </source>
</evidence>
<keyword evidence="5 10" id="KW-0067">ATP-binding</keyword>
<evidence type="ECO:0000256" key="8">
    <source>
        <dbReference type="ARBA" id="ARBA00023306"/>
    </source>
</evidence>
<comment type="function">
    <text evidence="10 11">Involved in cell wall formation. Catalyzes the final step in the synthesis of UDP-N-acetylmuramoyl-pentapeptide, the precursor of murein.</text>
</comment>
<dbReference type="EMBL" id="JAWSTH010000054">
    <property type="protein sequence ID" value="MDW5596393.1"/>
    <property type="molecule type" value="Genomic_DNA"/>
</dbReference>
<keyword evidence="3 10" id="KW-0132">Cell division</keyword>
<comment type="caution">
    <text evidence="14">The sequence shown here is derived from an EMBL/GenBank/DDBJ whole genome shotgun (WGS) entry which is preliminary data.</text>
</comment>
<evidence type="ECO:0000256" key="7">
    <source>
        <dbReference type="ARBA" id="ARBA00022984"/>
    </source>
</evidence>
<dbReference type="InterPro" id="IPR036615">
    <property type="entry name" value="Mur_ligase_C_dom_sf"/>
</dbReference>
<evidence type="ECO:0000256" key="9">
    <source>
        <dbReference type="ARBA" id="ARBA00023316"/>
    </source>
</evidence>
<dbReference type="InterPro" id="IPR013221">
    <property type="entry name" value="Mur_ligase_cen"/>
</dbReference>
<dbReference type="EC" id="6.3.2.10" evidence="10 11"/>
<feature type="domain" description="Mur ligase C-terminal" evidence="12">
    <location>
        <begin position="311"/>
        <end position="420"/>
    </location>
</feature>
<evidence type="ECO:0000256" key="6">
    <source>
        <dbReference type="ARBA" id="ARBA00022960"/>
    </source>
</evidence>
<dbReference type="Pfam" id="PF08245">
    <property type="entry name" value="Mur_ligase_M"/>
    <property type="match status" value="1"/>
</dbReference>
<dbReference type="PANTHER" id="PTHR43024">
    <property type="entry name" value="UDP-N-ACETYLMURAMOYL-TRIPEPTIDE--D-ALANYL-D-ALANINE LIGASE"/>
    <property type="match status" value="1"/>
</dbReference>
<evidence type="ECO:0000256" key="10">
    <source>
        <dbReference type="HAMAP-Rule" id="MF_02019"/>
    </source>
</evidence>
<keyword evidence="6 10" id="KW-0133">Cell shape</keyword>